<comment type="similarity">
    <text evidence="1">Belongs to the ABC transporter superfamily.</text>
</comment>
<dbReference type="InterPro" id="IPR017871">
    <property type="entry name" value="ABC_transporter-like_CS"/>
</dbReference>
<dbReference type="EMBL" id="NVSR01000136">
    <property type="protein sequence ID" value="PCI23880.1"/>
    <property type="molecule type" value="Genomic_DNA"/>
</dbReference>
<evidence type="ECO:0000313" key="6">
    <source>
        <dbReference type="EMBL" id="PCI23880.1"/>
    </source>
</evidence>
<evidence type="ECO:0000313" key="7">
    <source>
        <dbReference type="Proteomes" id="UP000218113"/>
    </source>
</evidence>
<keyword evidence="2" id="KW-0813">Transport</keyword>
<dbReference type="PANTHER" id="PTHR43776:SF7">
    <property type="entry name" value="D,D-DIPEPTIDE TRANSPORT ATP-BINDING PROTEIN DDPF-RELATED"/>
    <property type="match status" value="1"/>
</dbReference>
<dbReference type="Proteomes" id="UP000218113">
    <property type="component" value="Unassembled WGS sequence"/>
</dbReference>
<keyword evidence="3" id="KW-0547">Nucleotide-binding</keyword>
<name>A0A2A4SRA2_9DELT</name>
<evidence type="ECO:0000256" key="3">
    <source>
        <dbReference type="ARBA" id="ARBA00022741"/>
    </source>
</evidence>
<dbReference type="InterPro" id="IPR027417">
    <property type="entry name" value="P-loop_NTPase"/>
</dbReference>
<accession>A0A2A4SRA2</accession>
<dbReference type="PROSITE" id="PS50893">
    <property type="entry name" value="ABC_TRANSPORTER_2"/>
    <property type="match status" value="1"/>
</dbReference>
<dbReference type="PROSITE" id="PS00211">
    <property type="entry name" value="ABC_TRANSPORTER_1"/>
    <property type="match status" value="1"/>
</dbReference>
<dbReference type="Pfam" id="PF08352">
    <property type="entry name" value="oligo_HPY"/>
    <property type="match status" value="1"/>
</dbReference>
<dbReference type="FunFam" id="3.40.50.300:FF:000016">
    <property type="entry name" value="Oligopeptide ABC transporter ATP-binding component"/>
    <property type="match status" value="1"/>
</dbReference>
<dbReference type="InterPro" id="IPR003439">
    <property type="entry name" value="ABC_transporter-like_ATP-bd"/>
</dbReference>
<dbReference type="CDD" id="cd03257">
    <property type="entry name" value="ABC_NikE_OppD_transporters"/>
    <property type="match status" value="1"/>
</dbReference>
<sequence length="328" mass="36376">MSIILDVQNLKTHFPIRKGLLRKVVNHVRAVDGVSLQLHEKETLGLVGESGCGKSTVGRSILHLIPPTAGTVHFENQDLASLSASELRKKRVHMQMIFQNPLSSLNPRMTVEEIITGAPIFHGLVNKSDRRKFASKLMNTVGLNPKQLQRFPHEFSGGQRQRICIARALALSPKLLICDESVSALDVSIQAQILNLFKDLQEEFGMSYLFISHDMAVVRYISDRVAVMYLGRIVEIADKDSLFDNPKHPYTKALLSSIPATHPAHKTERRALQGDVPSPTTIYKGCPFMARCPEAKPHCGETPPVLESVGRDHMVSCFETVKTEKAAG</sequence>
<dbReference type="SMART" id="SM00382">
    <property type="entry name" value="AAA"/>
    <property type="match status" value="1"/>
</dbReference>
<evidence type="ECO:0000256" key="2">
    <source>
        <dbReference type="ARBA" id="ARBA00022448"/>
    </source>
</evidence>
<proteinExistence type="inferred from homology"/>
<dbReference type="GO" id="GO:0015833">
    <property type="term" value="P:peptide transport"/>
    <property type="evidence" value="ECO:0007669"/>
    <property type="project" value="InterPro"/>
</dbReference>
<feature type="domain" description="ABC transporter" evidence="5">
    <location>
        <begin position="16"/>
        <end position="255"/>
    </location>
</feature>
<dbReference type="Pfam" id="PF00005">
    <property type="entry name" value="ABC_tran"/>
    <property type="match status" value="1"/>
</dbReference>
<protein>
    <recommendedName>
        <fullName evidence="5">ABC transporter domain-containing protein</fullName>
    </recommendedName>
</protein>
<dbReference type="Gene3D" id="3.40.50.300">
    <property type="entry name" value="P-loop containing nucleotide triphosphate hydrolases"/>
    <property type="match status" value="1"/>
</dbReference>
<gene>
    <name evidence="6" type="ORF">COB67_12440</name>
</gene>
<dbReference type="InterPro" id="IPR050319">
    <property type="entry name" value="ABC_transp_ATP-bind"/>
</dbReference>
<organism evidence="6 7">
    <name type="scientific">SAR324 cluster bacterium</name>
    <dbReference type="NCBI Taxonomy" id="2024889"/>
    <lineage>
        <taxon>Bacteria</taxon>
        <taxon>Deltaproteobacteria</taxon>
        <taxon>SAR324 cluster</taxon>
    </lineage>
</organism>
<dbReference type="GO" id="GO:0005524">
    <property type="term" value="F:ATP binding"/>
    <property type="evidence" value="ECO:0007669"/>
    <property type="project" value="UniProtKB-KW"/>
</dbReference>
<dbReference type="AlphaFoldDB" id="A0A2A4SRA2"/>
<dbReference type="SUPFAM" id="SSF52540">
    <property type="entry name" value="P-loop containing nucleoside triphosphate hydrolases"/>
    <property type="match status" value="1"/>
</dbReference>
<dbReference type="GO" id="GO:0055085">
    <property type="term" value="P:transmembrane transport"/>
    <property type="evidence" value="ECO:0007669"/>
    <property type="project" value="UniProtKB-ARBA"/>
</dbReference>
<comment type="caution">
    <text evidence="6">The sequence shown here is derived from an EMBL/GenBank/DDBJ whole genome shotgun (WGS) entry which is preliminary data.</text>
</comment>
<dbReference type="InterPro" id="IPR013563">
    <property type="entry name" value="Oligopep_ABC_C"/>
</dbReference>
<evidence type="ECO:0000259" key="5">
    <source>
        <dbReference type="PROSITE" id="PS50893"/>
    </source>
</evidence>
<reference evidence="7" key="1">
    <citation type="submission" date="2017-08" db="EMBL/GenBank/DDBJ databases">
        <title>A dynamic microbial community with high functional redundancy inhabits the cold, oxic subseafloor aquifer.</title>
        <authorList>
            <person name="Tully B.J."/>
            <person name="Wheat C.G."/>
            <person name="Glazer B.T."/>
            <person name="Huber J.A."/>
        </authorList>
    </citation>
    <scope>NUCLEOTIDE SEQUENCE [LARGE SCALE GENOMIC DNA]</scope>
</reference>
<dbReference type="NCBIfam" id="TIGR01727">
    <property type="entry name" value="oligo_HPY"/>
    <property type="match status" value="1"/>
</dbReference>
<evidence type="ECO:0000256" key="4">
    <source>
        <dbReference type="ARBA" id="ARBA00022840"/>
    </source>
</evidence>
<dbReference type="PANTHER" id="PTHR43776">
    <property type="entry name" value="TRANSPORT ATP-BINDING PROTEIN"/>
    <property type="match status" value="1"/>
</dbReference>
<dbReference type="InterPro" id="IPR003593">
    <property type="entry name" value="AAA+_ATPase"/>
</dbReference>
<dbReference type="GO" id="GO:0016887">
    <property type="term" value="F:ATP hydrolysis activity"/>
    <property type="evidence" value="ECO:0007669"/>
    <property type="project" value="InterPro"/>
</dbReference>
<evidence type="ECO:0000256" key="1">
    <source>
        <dbReference type="ARBA" id="ARBA00005417"/>
    </source>
</evidence>
<keyword evidence="4" id="KW-0067">ATP-binding</keyword>